<dbReference type="InterPro" id="IPR050238">
    <property type="entry name" value="DNA_Rep/Repair_Clamp_Loader"/>
</dbReference>
<keyword evidence="8 11" id="KW-0067">ATP-binding</keyword>
<evidence type="ECO:0000256" key="11">
    <source>
        <dbReference type="RuleBase" id="RU364063"/>
    </source>
</evidence>
<protein>
    <recommendedName>
        <fullName evidence="11">DNA polymerase III subunit gamma/tau</fullName>
        <ecNumber evidence="11">2.7.7.7</ecNumber>
    </recommendedName>
</protein>
<sequence length="659" mass="73173">MSYLVLARKLRPARFQDLIGQESIWKTLLNAIATDRVAHAFLFTGPRGTGKTSSARLLTKALNCLAPVEYEPCNQCENCIEINSGISADVMEIDAASNRGIEHIRELREGVKFSPAKCKYKIYIIDEVHMLTTESFNALLKTLEEPPSHVKFILATTDYHKVPSTVISRCQRFDFTNVASPVLFKYLKKVAADESIELSDASLNLIVQSSSGGVRDALTTLDMLISFGGNQIEDDKVMELLGVNDAREVDSLLAAIVAKDLEQVLTNFQNLVTKGRSLAQLVTDLMKAVKDLSLTASLPMKTLQWREFLPDQLELYQKLAQQVTTGTLQQYFQILLEIESQIKRSSQAQICVEMGLIKLCSVESLAGVAEIISILRSSGKGEKKTFRPVKSLEVVRKVQSQASEKIHRPTPVSTPAPAPAQIPAQIPAQKSYSGVQPVSPPQDTRPSFDYSQMEEPLMPVNPSFESELPPVPDRLSEQEIEGSEVSSQPSAPRALSVQPSQKEKPEKRNVVDGRGNISDNSSGKVQRTGMPAWKDFVDEVAKKSHKFLISLLRTAVVLELNEQRLRLGVTNLHSFTEDKTRFIEKEAQKFFNSPLTLSLESQQEGSDDSIKGQLDAAEEKRIFEIKKAAEDSVKVLEIREIFPGSTIQNITILEDSKDD</sequence>
<feature type="region of interest" description="Disordered" evidence="12">
    <location>
        <begin position="400"/>
        <end position="527"/>
    </location>
</feature>
<dbReference type="Gene3D" id="1.10.8.60">
    <property type="match status" value="1"/>
</dbReference>
<dbReference type="PANTHER" id="PTHR11669">
    <property type="entry name" value="REPLICATION FACTOR C / DNA POLYMERASE III GAMMA-TAU SUBUNIT"/>
    <property type="match status" value="1"/>
</dbReference>
<proteinExistence type="inferred from homology"/>
<dbReference type="InterPro" id="IPR022754">
    <property type="entry name" value="DNA_pol_III_gamma-3"/>
</dbReference>
<comment type="similarity">
    <text evidence="1 11">Belongs to the DnaX/STICHEL family.</text>
</comment>
<feature type="compositionally biased region" description="Basic and acidic residues" evidence="12">
    <location>
        <begin position="501"/>
        <end position="511"/>
    </location>
</feature>
<name>A0A2A4SUJ0_9DELT</name>
<comment type="catalytic activity">
    <reaction evidence="10 11">
        <text>DNA(n) + a 2'-deoxyribonucleoside 5'-triphosphate = DNA(n+1) + diphosphate</text>
        <dbReference type="Rhea" id="RHEA:22508"/>
        <dbReference type="Rhea" id="RHEA-COMP:17339"/>
        <dbReference type="Rhea" id="RHEA-COMP:17340"/>
        <dbReference type="ChEBI" id="CHEBI:33019"/>
        <dbReference type="ChEBI" id="CHEBI:61560"/>
        <dbReference type="ChEBI" id="CHEBI:173112"/>
        <dbReference type="EC" id="2.7.7.7"/>
    </reaction>
</comment>
<dbReference type="Gene3D" id="1.20.272.10">
    <property type="match status" value="1"/>
</dbReference>
<dbReference type="FunFam" id="3.40.50.300:FF:000014">
    <property type="entry name" value="DNA polymerase III subunit gamma/tau"/>
    <property type="match status" value="1"/>
</dbReference>
<dbReference type="InterPro" id="IPR012763">
    <property type="entry name" value="DNA_pol_III_sug/sutau_N"/>
</dbReference>
<dbReference type="PANTHER" id="PTHR11669:SF0">
    <property type="entry name" value="PROTEIN STICHEL-LIKE 2"/>
    <property type="match status" value="1"/>
</dbReference>
<evidence type="ECO:0000256" key="4">
    <source>
        <dbReference type="ARBA" id="ARBA00022705"/>
    </source>
</evidence>
<dbReference type="GO" id="GO:0003677">
    <property type="term" value="F:DNA binding"/>
    <property type="evidence" value="ECO:0007669"/>
    <property type="project" value="InterPro"/>
</dbReference>
<dbReference type="GO" id="GO:0046872">
    <property type="term" value="F:metal ion binding"/>
    <property type="evidence" value="ECO:0007669"/>
    <property type="project" value="UniProtKB-KW"/>
</dbReference>
<evidence type="ECO:0000259" key="13">
    <source>
        <dbReference type="SMART" id="SM00382"/>
    </source>
</evidence>
<evidence type="ECO:0000256" key="3">
    <source>
        <dbReference type="ARBA" id="ARBA00022695"/>
    </source>
</evidence>
<evidence type="ECO:0000313" key="15">
    <source>
        <dbReference type="Proteomes" id="UP000218113"/>
    </source>
</evidence>
<dbReference type="Pfam" id="PF12169">
    <property type="entry name" value="DNA_pol3_gamma3"/>
    <property type="match status" value="1"/>
</dbReference>
<feature type="compositionally biased region" description="Polar residues" evidence="12">
    <location>
        <begin position="430"/>
        <end position="445"/>
    </location>
</feature>
<comment type="function">
    <text evidence="11">DNA polymerase III is a complex, multichain enzyme responsible for most of the replicative synthesis in bacteria. This DNA polymerase also exhibits 3' to 5' exonuclease activity.</text>
</comment>
<dbReference type="InterPro" id="IPR008921">
    <property type="entry name" value="DNA_pol3_clamp-load_cplx_C"/>
</dbReference>
<evidence type="ECO:0000256" key="7">
    <source>
        <dbReference type="ARBA" id="ARBA00022833"/>
    </source>
</evidence>
<dbReference type="NCBIfam" id="NF004046">
    <property type="entry name" value="PRK05563.1"/>
    <property type="match status" value="1"/>
</dbReference>
<dbReference type="GO" id="GO:0006261">
    <property type="term" value="P:DNA-templated DNA replication"/>
    <property type="evidence" value="ECO:0007669"/>
    <property type="project" value="TreeGrafter"/>
</dbReference>
<evidence type="ECO:0000256" key="12">
    <source>
        <dbReference type="SAM" id="MobiDB-lite"/>
    </source>
</evidence>
<dbReference type="EMBL" id="NVSR01000117">
    <property type="protein sequence ID" value="PCI24983.1"/>
    <property type="molecule type" value="Genomic_DNA"/>
</dbReference>
<dbReference type="InterPro" id="IPR001270">
    <property type="entry name" value="ClpA/B"/>
</dbReference>
<organism evidence="14 15">
    <name type="scientific">SAR324 cluster bacterium</name>
    <dbReference type="NCBI Taxonomy" id="2024889"/>
    <lineage>
        <taxon>Bacteria</taxon>
        <taxon>Deltaproteobacteria</taxon>
        <taxon>SAR324 cluster</taxon>
    </lineage>
</organism>
<evidence type="ECO:0000256" key="1">
    <source>
        <dbReference type="ARBA" id="ARBA00006360"/>
    </source>
</evidence>
<dbReference type="GO" id="GO:0009360">
    <property type="term" value="C:DNA polymerase III complex"/>
    <property type="evidence" value="ECO:0007669"/>
    <property type="project" value="InterPro"/>
</dbReference>
<dbReference type="CDD" id="cd00009">
    <property type="entry name" value="AAA"/>
    <property type="match status" value="1"/>
</dbReference>
<feature type="domain" description="AAA+ ATPase" evidence="13">
    <location>
        <begin position="37"/>
        <end position="179"/>
    </location>
</feature>
<dbReference type="EC" id="2.7.7.7" evidence="11"/>
<dbReference type="SUPFAM" id="SSF52540">
    <property type="entry name" value="P-loop containing nucleoside triphosphate hydrolases"/>
    <property type="match status" value="1"/>
</dbReference>
<keyword evidence="2 11" id="KW-0808">Transferase</keyword>
<gene>
    <name evidence="11" type="primary">dnaX</name>
    <name evidence="14" type="ORF">COB67_11160</name>
</gene>
<evidence type="ECO:0000313" key="14">
    <source>
        <dbReference type="EMBL" id="PCI24983.1"/>
    </source>
</evidence>
<dbReference type="Proteomes" id="UP000218113">
    <property type="component" value="Unassembled WGS sequence"/>
</dbReference>
<dbReference type="InterPro" id="IPR003593">
    <property type="entry name" value="AAA+_ATPase"/>
</dbReference>
<keyword evidence="5" id="KW-0479">Metal-binding</keyword>
<dbReference type="Pfam" id="PF22608">
    <property type="entry name" value="DNAX_ATPase_lid"/>
    <property type="match status" value="1"/>
</dbReference>
<keyword evidence="9 11" id="KW-0239">DNA-directed DNA polymerase</keyword>
<dbReference type="GO" id="GO:0005524">
    <property type="term" value="F:ATP binding"/>
    <property type="evidence" value="ECO:0007669"/>
    <property type="project" value="UniProtKB-KW"/>
</dbReference>
<keyword evidence="4 11" id="KW-0235">DNA replication</keyword>
<dbReference type="NCBIfam" id="TIGR02397">
    <property type="entry name" value="dnaX_nterm"/>
    <property type="match status" value="1"/>
</dbReference>
<dbReference type="SMART" id="SM00382">
    <property type="entry name" value="AAA"/>
    <property type="match status" value="1"/>
</dbReference>
<evidence type="ECO:0000256" key="9">
    <source>
        <dbReference type="ARBA" id="ARBA00022932"/>
    </source>
</evidence>
<comment type="subunit">
    <text evidence="11">DNA polymerase III contains a core (composed of alpha, epsilon and theta chains) that associates with a tau subunit. This core dimerizes to form the POLIII' complex. PolIII' associates with the gamma complex (composed of gamma, delta, delta', psi and chi chains) and with the beta chain to form the complete DNA polymerase III complex.</text>
</comment>
<dbReference type="SUPFAM" id="SSF48019">
    <property type="entry name" value="post-AAA+ oligomerization domain-like"/>
    <property type="match status" value="1"/>
</dbReference>
<dbReference type="AlphaFoldDB" id="A0A2A4SUJ0"/>
<reference evidence="15" key="1">
    <citation type="submission" date="2017-08" db="EMBL/GenBank/DDBJ databases">
        <title>A dynamic microbial community with high functional redundancy inhabits the cold, oxic subseafloor aquifer.</title>
        <authorList>
            <person name="Tully B.J."/>
            <person name="Wheat C.G."/>
            <person name="Glazer B.T."/>
            <person name="Huber J.A."/>
        </authorList>
    </citation>
    <scope>NUCLEOTIDE SEQUENCE [LARGE SCALE GENOMIC DNA]</scope>
</reference>
<dbReference type="InterPro" id="IPR027417">
    <property type="entry name" value="P-loop_NTPase"/>
</dbReference>
<evidence type="ECO:0000256" key="10">
    <source>
        <dbReference type="ARBA" id="ARBA00049244"/>
    </source>
</evidence>
<accession>A0A2A4SUJ0</accession>
<evidence type="ECO:0000256" key="5">
    <source>
        <dbReference type="ARBA" id="ARBA00022723"/>
    </source>
</evidence>
<dbReference type="PRINTS" id="PR00300">
    <property type="entry name" value="CLPPROTEASEA"/>
</dbReference>
<evidence type="ECO:0000256" key="2">
    <source>
        <dbReference type="ARBA" id="ARBA00022679"/>
    </source>
</evidence>
<dbReference type="Pfam" id="PF13177">
    <property type="entry name" value="DNA_pol3_delta2"/>
    <property type="match status" value="1"/>
</dbReference>
<keyword evidence="3 11" id="KW-0548">Nucleotidyltransferase</keyword>
<evidence type="ECO:0000256" key="8">
    <source>
        <dbReference type="ARBA" id="ARBA00022840"/>
    </source>
</evidence>
<dbReference type="InterPro" id="IPR045085">
    <property type="entry name" value="HLD_clamp_pol_III_gamma_tau"/>
</dbReference>
<keyword evidence="6 11" id="KW-0547">Nucleotide-binding</keyword>
<comment type="caution">
    <text evidence="14">The sequence shown here is derived from an EMBL/GenBank/DDBJ whole genome shotgun (WGS) entry which is preliminary data.</text>
</comment>
<dbReference type="CDD" id="cd18137">
    <property type="entry name" value="HLD_clamp_pol_III_gamma_tau"/>
    <property type="match status" value="1"/>
</dbReference>
<keyword evidence="7" id="KW-0862">Zinc</keyword>
<dbReference type="Gene3D" id="3.40.50.300">
    <property type="entry name" value="P-loop containing nucleotide triphosphate hydrolases"/>
    <property type="match status" value="1"/>
</dbReference>
<dbReference type="GO" id="GO:0003887">
    <property type="term" value="F:DNA-directed DNA polymerase activity"/>
    <property type="evidence" value="ECO:0007669"/>
    <property type="project" value="UniProtKB-KW"/>
</dbReference>
<evidence type="ECO:0000256" key="6">
    <source>
        <dbReference type="ARBA" id="ARBA00022741"/>
    </source>
</evidence>